<feature type="region of interest" description="Disordered" evidence="1">
    <location>
        <begin position="70"/>
        <end position="90"/>
    </location>
</feature>
<dbReference type="Proteomes" id="UP000261380">
    <property type="component" value="Unplaced"/>
</dbReference>
<dbReference type="GeneTree" id="ENSGT01110000271734"/>
<sequence length="90" mass="10582">CNVSCLFHNLLLCYAHVKRIDFGWTDRRRWSQNIRLQVPLNILRRLAEPDPDSFYGMLGKRNGYLVHSSAERRTTAQGERFPQYQTATKV</sequence>
<reference evidence="2" key="1">
    <citation type="submission" date="2025-08" db="UniProtKB">
        <authorList>
            <consortium name="Ensembl"/>
        </authorList>
    </citation>
    <scope>IDENTIFICATION</scope>
</reference>
<keyword evidence="3" id="KW-1185">Reference proteome</keyword>
<protein>
    <submittedName>
        <fullName evidence="2">Uncharacterized protein</fullName>
    </submittedName>
</protein>
<reference evidence="2" key="2">
    <citation type="submission" date="2025-09" db="UniProtKB">
        <authorList>
            <consortium name="Ensembl"/>
        </authorList>
    </citation>
    <scope>IDENTIFICATION</scope>
</reference>
<organism evidence="2 3">
    <name type="scientific">Xiphophorus couchianus</name>
    <name type="common">Monterrey platyfish</name>
    <dbReference type="NCBI Taxonomy" id="32473"/>
    <lineage>
        <taxon>Eukaryota</taxon>
        <taxon>Metazoa</taxon>
        <taxon>Chordata</taxon>
        <taxon>Craniata</taxon>
        <taxon>Vertebrata</taxon>
        <taxon>Euteleostomi</taxon>
        <taxon>Actinopterygii</taxon>
        <taxon>Neopterygii</taxon>
        <taxon>Teleostei</taxon>
        <taxon>Neoteleostei</taxon>
        <taxon>Acanthomorphata</taxon>
        <taxon>Ovalentaria</taxon>
        <taxon>Atherinomorphae</taxon>
        <taxon>Cyprinodontiformes</taxon>
        <taxon>Poeciliidae</taxon>
        <taxon>Poeciliinae</taxon>
        <taxon>Xiphophorus</taxon>
    </lineage>
</organism>
<dbReference type="Ensembl" id="ENSXCOT00000011306.1">
    <property type="protein sequence ID" value="ENSXCOP00000011177.1"/>
    <property type="gene ID" value="ENSXCOG00000008451.1"/>
</dbReference>
<evidence type="ECO:0000256" key="1">
    <source>
        <dbReference type="SAM" id="MobiDB-lite"/>
    </source>
</evidence>
<accession>A0A3B5LJV0</accession>
<evidence type="ECO:0000313" key="3">
    <source>
        <dbReference type="Proteomes" id="UP000261380"/>
    </source>
</evidence>
<name>A0A3B5LJV0_9TELE</name>
<dbReference type="AlphaFoldDB" id="A0A3B5LJV0"/>
<proteinExistence type="predicted"/>
<evidence type="ECO:0000313" key="2">
    <source>
        <dbReference type="Ensembl" id="ENSXCOP00000011177.1"/>
    </source>
</evidence>